<gene>
    <name evidence="1" type="ORF">HAP48_011820</name>
</gene>
<proteinExistence type="predicted"/>
<evidence type="ECO:0000313" key="1">
    <source>
        <dbReference type="EMBL" id="NVI43619.1"/>
    </source>
</evidence>
<protein>
    <submittedName>
        <fullName evidence="1">Uncharacterized protein</fullName>
    </submittedName>
</protein>
<sequence>MRRGSTIKKKMSVWHCLERLAAERNPRLIALIEIKDAQQLLKLRAALQALAAGKASKAQIANAKRLLAQP</sequence>
<organism evidence="1">
    <name type="scientific">Bradyrhizobium septentrionale</name>
    <dbReference type="NCBI Taxonomy" id="1404411"/>
    <lineage>
        <taxon>Bacteria</taxon>
        <taxon>Pseudomonadati</taxon>
        <taxon>Pseudomonadota</taxon>
        <taxon>Alphaproteobacteria</taxon>
        <taxon>Hyphomicrobiales</taxon>
        <taxon>Nitrobacteraceae</taxon>
        <taxon>Bradyrhizobium</taxon>
    </lineage>
</organism>
<dbReference type="RefSeq" id="WP_165125179.1">
    <property type="nucleotide sequence ID" value="NZ_CP088285.1"/>
</dbReference>
<dbReference type="AlphaFoldDB" id="A0A974A0X9"/>
<comment type="caution">
    <text evidence="1">The sequence shown here is derived from an EMBL/GenBank/DDBJ whole genome shotgun (WGS) entry which is preliminary data.</text>
</comment>
<name>A0A974A0X9_9BRAD</name>
<dbReference type="EMBL" id="JAAOLE020000001">
    <property type="protein sequence ID" value="NVI43619.1"/>
    <property type="molecule type" value="Genomic_DNA"/>
</dbReference>
<accession>A0A974A0X9</accession>
<reference evidence="1" key="1">
    <citation type="submission" date="2020-06" db="EMBL/GenBank/DDBJ databases">
        <title>Whole Genome Sequence of Bradyrhizobium sp. Strain 1S1.</title>
        <authorList>
            <person name="Bromfield E.S.P."/>
            <person name="Cloutier S."/>
        </authorList>
    </citation>
    <scope>NUCLEOTIDE SEQUENCE [LARGE SCALE GENOMIC DNA]</scope>
    <source>
        <strain evidence="1">1S1</strain>
    </source>
</reference>